<dbReference type="Gene3D" id="3.90.79.10">
    <property type="entry name" value="Nucleoside Triphosphate Pyrophosphohydrolase"/>
    <property type="match status" value="1"/>
</dbReference>
<dbReference type="OrthoDB" id="5292471at2"/>
<evidence type="ECO:0000256" key="13">
    <source>
        <dbReference type="PIRSR" id="PIRSR604385-2"/>
    </source>
</evidence>
<evidence type="ECO:0000256" key="11">
    <source>
        <dbReference type="ARBA" id="ARBA00033056"/>
    </source>
</evidence>
<evidence type="ECO:0000259" key="14">
    <source>
        <dbReference type="PROSITE" id="PS51462"/>
    </source>
</evidence>
<keyword evidence="7 13" id="KW-0460">Magnesium</keyword>
<organism evidence="15 16">
    <name type="scientific">Acidihalobacter ferrooxydans</name>
    <dbReference type="NCBI Taxonomy" id="1765967"/>
    <lineage>
        <taxon>Bacteria</taxon>
        <taxon>Pseudomonadati</taxon>
        <taxon>Pseudomonadota</taxon>
        <taxon>Gammaproteobacteria</taxon>
        <taxon>Chromatiales</taxon>
        <taxon>Ectothiorhodospiraceae</taxon>
        <taxon>Acidihalobacter</taxon>
    </lineage>
</organism>
<name>A0A1P8UGX6_9GAMM</name>
<dbReference type="GO" id="GO:0047631">
    <property type="term" value="F:ADP-ribose diphosphatase activity"/>
    <property type="evidence" value="ECO:0007669"/>
    <property type="project" value="UniProtKB-EC"/>
</dbReference>
<evidence type="ECO:0000313" key="16">
    <source>
        <dbReference type="Proteomes" id="UP000243807"/>
    </source>
</evidence>
<accession>A0A1P8UGX6</accession>
<evidence type="ECO:0000313" key="15">
    <source>
        <dbReference type="EMBL" id="APZ43079.1"/>
    </source>
</evidence>
<dbReference type="EMBL" id="CP019434">
    <property type="protein sequence ID" value="APZ43079.1"/>
    <property type="molecule type" value="Genomic_DNA"/>
</dbReference>
<dbReference type="InterPro" id="IPR000086">
    <property type="entry name" value="NUDIX_hydrolase_dom"/>
</dbReference>
<dbReference type="GO" id="GO:0006753">
    <property type="term" value="P:nucleoside phosphate metabolic process"/>
    <property type="evidence" value="ECO:0007669"/>
    <property type="project" value="TreeGrafter"/>
</dbReference>
<dbReference type="NCBIfam" id="TIGR00052">
    <property type="entry name" value="nudix-type nucleoside diphosphatase, YffH/AdpP family"/>
    <property type="match status" value="1"/>
</dbReference>
<dbReference type="CDD" id="cd24155">
    <property type="entry name" value="NUDIX_ADPRase"/>
    <property type="match status" value="1"/>
</dbReference>
<evidence type="ECO:0000256" key="12">
    <source>
        <dbReference type="ARBA" id="ARBA00049546"/>
    </source>
</evidence>
<dbReference type="STRING" id="1765967.BW247_08225"/>
<evidence type="ECO:0000256" key="9">
    <source>
        <dbReference type="ARBA" id="ARBA00030162"/>
    </source>
</evidence>
<dbReference type="InterPro" id="IPR015797">
    <property type="entry name" value="NUDIX_hydrolase-like_dom_sf"/>
</dbReference>
<evidence type="ECO:0000256" key="3">
    <source>
        <dbReference type="ARBA" id="ARBA00012453"/>
    </source>
</evidence>
<dbReference type="SUPFAM" id="SSF55811">
    <property type="entry name" value="Nudix"/>
    <property type="match status" value="1"/>
</dbReference>
<evidence type="ECO:0000256" key="6">
    <source>
        <dbReference type="ARBA" id="ARBA00022801"/>
    </source>
</evidence>
<dbReference type="PROSITE" id="PS00893">
    <property type="entry name" value="NUDIX_BOX"/>
    <property type="match status" value="1"/>
</dbReference>
<proteinExistence type="inferred from homology"/>
<evidence type="ECO:0000256" key="1">
    <source>
        <dbReference type="ARBA" id="ARBA00001946"/>
    </source>
</evidence>
<evidence type="ECO:0000256" key="8">
    <source>
        <dbReference type="ARBA" id="ARBA00025164"/>
    </source>
</evidence>
<dbReference type="InterPro" id="IPR020084">
    <property type="entry name" value="NUDIX_hydrolase_CS"/>
</dbReference>
<dbReference type="AlphaFoldDB" id="A0A1P8UGX6"/>
<dbReference type="GO" id="GO:0005829">
    <property type="term" value="C:cytosol"/>
    <property type="evidence" value="ECO:0007669"/>
    <property type="project" value="TreeGrafter"/>
</dbReference>
<reference evidence="15 16" key="1">
    <citation type="submission" date="2017-01" db="EMBL/GenBank/DDBJ databases">
        <title>Draft sequence of Acidihalobacter ferrooxidans strain DSM 14175 (strain V8).</title>
        <authorList>
            <person name="Khaleque H.N."/>
            <person name="Ramsay J.P."/>
            <person name="Murphy R.J.T."/>
            <person name="Kaksonen A.H."/>
            <person name="Boxall N.J."/>
            <person name="Watkin E.L.J."/>
        </authorList>
    </citation>
    <scope>NUCLEOTIDE SEQUENCE [LARGE SCALE GENOMIC DNA]</scope>
    <source>
        <strain evidence="15 16">V8</strain>
    </source>
</reference>
<dbReference type="GO" id="GO:0046872">
    <property type="term" value="F:metal ion binding"/>
    <property type="evidence" value="ECO:0007669"/>
    <property type="project" value="UniProtKB-KW"/>
</dbReference>
<keyword evidence="5 13" id="KW-0479">Metal-binding</keyword>
<dbReference type="KEGG" id="afy:BW247_08225"/>
<comment type="similarity">
    <text evidence="2">Belongs to the Nudix hydrolase family. NudF subfamily.</text>
</comment>
<sequence length="196" mass="21952">MKWEVMQEELCFQGFYRLKRYQVRHALFEGGMGAPIRRELLLRGNAAGVLPYDPVRDAVVLVEQFRIGAMNSPHGPWLTEIVAGLMEPGEQPEDVVRREAVEEAGCQLRELEHISTYYSSPGGSDERVSLFVGCVDSEGMGGIHGLAEEGENIRVSVRAAEEAFAQMAGGLIDNAMTIIALQWLQLHRERLRGLWR</sequence>
<comment type="cofactor">
    <cofactor evidence="1 13">
        <name>Mg(2+)</name>
        <dbReference type="ChEBI" id="CHEBI:18420"/>
    </cofactor>
</comment>
<protein>
    <recommendedName>
        <fullName evidence="4">ADP-ribose pyrophosphatase</fullName>
        <ecNumber evidence="3">3.6.1.13</ecNumber>
    </recommendedName>
    <alternativeName>
        <fullName evidence="9">ADP-ribose diphosphatase</fullName>
    </alternativeName>
    <alternativeName>
        <fullName evidence="11">ADP-ribose phosphohydrolase</fullName>
    </alternativeName>
    <alternativeName>
        <fullName evidence="10">Adenosine diphosphoribose pyrophosphatase</fullName>
    </alternativeName>
</protein>
<feature type="binding site" evidence="13">
    <location>
        <position position="83"/>
    </location>
    <ligand>
        <name>Mg(2+)</name>
        <dbReference type="ChEBI" id="CHEBI:18420"/>
        <label>1</label>
    </ligand>
</feature>
<feature type="domain" description="Nudix hydrolase" evidence="14">
    <location>
        <begin position="42"/>
        <end position="185"/>
    </location>
</feature>
<comment type="catalytic activity">
    <reaction evidence="12">
        <text>ADP-D-ribose + H2O = D-ribose 5-phosphate + AMP + 2 H(+)</text>
        <dbReference type="Rhea" id="RHEA:10412"/>
        <dbReference type="ChEBI" id="CHEBI:15377"/>
        <dbReference type="ChEBI" id="CHEBI:15378"/>
        <dbReference type="ChEBI" id="CHEBI:57967"/>
        <dbReference type="ChEBI" id="CHEBI:78346"/>
        <dbReference type="ChEBI" id="CHEBI:456215"/>
        <dbReference type="EC" id="3.6.1.13"/>
    </reaction>
</comment>
<dbReference type="InterPro" id="IPR004385">
    <property type="entry name" value="NDP_pyrophosphatase"/>
</dbReference>
<dbReference type="PANTHER" id="PTHR11839:SF5">
    <property type="entry name" value="ADP-RIBOSE PYROPHOSPHATASE"/>
    <property type="match status" value="1"/>
</dbReference>
<evidence type="ECO:0000256" key="7">
    <source>
        <dbReference type="ARBA" id="ARBA00022842"/>
    </source>
</evidence>
<gene>
    <name evidence="15" type="primary">nudF</name>
    <name evidence="15" type="ORF">BW247_08225</name>
</gene>
<comment type="function">
    <text evidence="8">Acts on ADP-mannose and ADP-glucose as well as ADP-ribose. Prevents glycogen biosynthesis. The reaction catalyzed by this enzyme is a limiting step of the gluconeogenic process.</text>
</comment>
<dbReference type="PROSITE" id="PS51462">
    <property type="entry name" value="NUDIX"/>
    <property type="match status" value="1"/>
</dbReference>
<dbReference type="Proteomes" id="UP000243807">
    <property type="component" value="Chromosome"/>
</dbReference>
<evidence type="ECO:0000256" key="5">
    <source>
        <dbReference type="ARBA" id="ARBA00022723"/>
    </source>
</evidence>
<dbReference type="EC" id="3.6.1.13" evidence="3"/>
<dbReference type="GO" id="GO:0019144">
    <property type="term" value="F:ADP-sugar diphosphatase activity"/>
    <property type="evidence" value="ECO:0007669"/>
    <property type="project" value="TreeGrafter"/>
</dbReference>
<feature type="binding site" evidence="13">
    <location>
        <position position="99"/>
    </location>
    <ligand>
        <name>Mg(2+)</name>
        <dbReference type="ChEBI" id="CHEBI:18420"/>
        <label>1</label>
    </ligand>
</feature>
<feature type="binding site" evidence="13">
    <location>
        <position position="151"/>
    </location>
    <ligand>
        <name>Mg(2+)</name>
        <dbReference type="ChEBI" id="CHEBI:18420"/>
        <label>2</label>
    </ligand>
</feature>
<dbReference type="RefSeq" id="WP_076836727.1">
    <property type="nucleotide sequence ID" value="NZ_CP019434.1"/>
</dbReference>
<evidence type="ECO:0000256" key="2">
    <source>
        <dbReference type="ARBA" id="ARBA00007482"/>
    </source>
</evidence>
<dbReference type="Pfam" id="PF00293">
    <property type="entry name" value="NUDIX"/>
    <property type="match status" value="1"/>
</dbReference>
<dbReference type="PANTHER" id="PTHR11839">
    <property type="entry name" value="UDP/ADP-SUGAR PYROPHOSPHATASE"/>
    <property type="match status" value="1"/>
</dbReference>
<feature type="binding site" evidence="13">
    <location>
        <position position="103"/>
    </location>
    <ligand>
        <name>Mg(2+)</name>
        <dbReference type="ChEBI" id="CHEBI:18420"/>
        <label>1</label>
    </ligand>
</feature>
<evidence type="ECO:0000256" key="10">
    <source>
        <dbReference type="ARBA" id="ARBA00030308"/>
    </source>
</evidence>
<dbReference type="GO" id="GO:0019693">
    <property type="term" value="P:ribose phosphate metabolic process"/>
    <property type="evidence" value="ECO:0007669"/>
    <property type="project" value="TreeGrafter"/>
</dbReference>
<keyword evidence="16" id="KW-1185">Reference proteome</keyword>
<keyword evidence="6" id="KW-0378">Hydrolase</keyword>
<evidence type="ECO:0000256" key="4">
    <source>
        <dbReference type="ARBA" id="ARBA00013297"/>
    </source>
</evidence>